<accession>A0A836HER1</accession>
<keyword evidence="2" id="KW-1185">Reference proteome</keyword>
<gene>
    <name evidence="1" type="ORF">LSCM1_06643</name>
</gene>
<dbReference type="KEGG" id="lmat:92516567"/>
<comment type="caution">
    <text evidence="1">The sequence shown here is derived from an EMBL/GenBank/DDBJ whole genome shotgun (WGS) entry which is preliminary data.</text>
</comment>
<sequence>MSADPELRQRFCVSLTNLDGKLETVGGVTYPHHIFGSNVALRNEAGELLLPGAHGEVHVKEGGRYTVEHVVPR</sequence>
<dbReference type="AlphaFoldDB" id="A0A836HER1"/>
<dbReference type="OrthoDB" id="256437at2759"/>
<reference evidence="1 2" key="1">
    <citation type="submission" date="2021-03" db="EMBL/GenBank/DDBJ databases">
        <title>Leishmania (Mundinia) martiniquensis Genome sequencing and assembly.</title>
        <authorList>
            <person name="Almutairi H."/>
            <person name="Gatherer D."/>
        </authorList>
    </citation>
    <scope>NUCLEOTIDE SEQUENCE [LARGE SCALE GENOMIC DNA]</scope>
    <source>
        <strain evidence="1">LSCM1</strain>
    </source>
</reference>
<evidence type="ECO:0000313" key="1">
    <source>
        <dbReference type="EMBL" id="KAG5484817.1"/>
    </source>
</evidence>
<dbReference type="EMBL" id="JAFEUZ010000011">
    <property type="protein sequence ID" value="KAG5484817.1"/>
    <property type="molecule type" value="Genomic_DNA"/>
</dbReference>
<organism evidence="1 2">
    <name type="scientific">Leishmania martiniquensis</name>
    <dbReference type="NCBI Taxonomy" id="1580590"/>
    <lineage>
        <taxon>Eukaryota</taxon>
        <taxon>Discoba</taxon>
        <taxon>Euglenozoa</taxon>
        <taxon>Kinetoplastea</taxon>
        <taxon>Metakinetoplastina</taxon>
        <taxon>Trypanosomatida</taxon>
        <taxon>Trypanosomatidae</taxon>
        <taxon>Leishmaniinae</taxon>
        <taxon>Leishmania</taxon>
    </lineage>
</organism>
<dbReference type="RefSeq" id="XP_067180596.1">
    <property type="nucleotide sequence ID" value="XM_067324055.1"/>
</dbReference>
<proteinExistence type="predicted"/>
<name>A0A836HER1_9TRYP</name>
<protein>
    <submittedName>
        <fullName evidence="1">Uncharacterized protein</fullName>
    </submittedName>
</protein>
<evidence type="ECO:0000313" key="2">
    <source>
        <dbReference type="Proteomes" id="UP000673552"/>
    </source>
</evidence>
<dbReference type="Proteomes" id="UP000673552">
    <property type="component" value="Chromosome 11"/>
</dbReference>
<dbReference type="GeneID" id="92516567"/>